<organism evidence="6 7">
    <name type="scientific">Dioscorea zingiberensis</name>
    <dbReference type="NCBI Taxonomy" id="325984"/>
    <lineage>
        <taxon>Eukaryota</taxon>
        <taxon>Viridiplantae</taxon>
        <taxon>Streptophyta</taxon>
        <taxon>Embryophyta</taxon>
        <taxon>Tracheophyta</taxon>
        <taxon>Spermatophyta</taxon>
        <taxon>Magnoliopsida</taxon>
        <taxon>Liliopsida</taxon>
        <taxon>Dioscoreales</taxon>
        <taxon>Dioscoreaceae</taxon>
        <taxon>Dioscorea</taxon>
    </lineage>
</organism>
<dbReference type="PROSITE" id="PS00587">
    <property type="entry name" value="GLYCOSYL_HYDROL_F17"/>
    <property type="match status" value="1"/>
</dbReference>
<dbReference type="SUPFAM" id="SSF51445">
    <property type="entry name" value="(Trans)glycosidases"/>
    <property type="match status" value="1"/>
</dbReference>
<reference evidence="6" key="1">
    <citation type="submission" date="2021-03" db="EMBL/GenBank/DDBJ databases">
        <authorList>
            <person name="Li Z."/>
            <person name="Yang C."/>
        </authorList>
    </citation>
    <scope>NUCLEOTIDE SEQUENCE</scope>
    <source>
        <strain evidence="6">Dzin_1.0</strain>
        <tissue evidence="6">Leaf</tissue>
    </source>
</reference>
<dbReference type="OrthoDB" id="941679at2759"/>
<dbReference type="InterPro" id="IPR017853">
    <property type="entry name" value="GH"/>
</dbReference>
<reference evidence="6" key="2">
    <citation type="journal article" date="2022" name="Hortic Res">
        <title>The genome of Dioscorea zingiberensis sheds light on the biosynthesis, origin and evolution of the medicinally important diosgenin saponins.</title>
        <authorList>
            <person name="Li Y."/>
            <person name="Tan C."/>
            <person name="Li Z."/>
            <person name="Guo J."/>
            <person name="Li S."/>
            <person name="Chen X."/>
            <person name="Wang C."/>
            <person name="Dai X."/>
            <person name="Yang H."/>
            <person name="Song W."/>
            <person name="Hou L."/>
            <person name="Xu J."/>
            <person name="Tong Z."/>
            <person name="Xu A."/>
            <person name="Yuan X."/>
            <person name="Wang W."/>
            <person name="Yang Q."/>
            <person name="Chen L."/>
            <person name="Sun Z."/>
            <person name="Wang K."/>
            <person name="Pan B."/>
            <person name="Chen J."/>
            <person name="Bao Y."/>
            <person name="Liu F."/>
            <person name="Qi X."/>
            <person name="Gang D.R."/>
            <person name="Wen J."/>
            <person name="Li J."/>
        </authorList>
    </citation>
    <scope>NUCLEOTIDE SEQUENCE</scope>
    <source>
        <strain evidence="6">Dzin_1.0</strain>
    </source>
</reference>
<evidence type="ECO:0000313" key="6">
    <source>
        <dbReference type="EMBL" id="KAJ0978925.1"/>
    </source>
</evidence>
<keyword evidence="3 5" id="KW-0326">Glycosidase</keyword>
<dbReference type="PANTHER" id="PTHR32227">
    <property type="entry name" value="GLUCAN ENDO-1,3-BETA-GLUCOSIDASE BG1-RELATED-RELATED"/>
    <property type="match status" value="1"/>
</dbReference>
<accession>A0A9D5CV82</accession>
<evidence type="ECO:0000256" key="4">
    <source>
        <dbReference type="RuleBase" id="RU004335"/>
    </source>
</evidence>
<evidence type="ECO:0000256" key="5">
    <source>
        <dbReference type="RuleBase" id="RU004336"/>
    </source>
</evidence>
<evidence type="ECO:0000256" key="2">
    <source>
        <dbReference type="ARBA" id="ARBA00022801"/>
    </source>
</evidence>
<keyword evidence="2 5" id="KW-0378">Hydrolase</keyword>
<protein>
    <submittedName>
        <fullName evidence="6">Uncharacterized protein</fullName>
    </submittedName>
</protein>
<sequence>MPSGGESIGVCYGRLGDDLPQPSDVVSLYKSKNIRAMRLYDPNSAALQALRGSNIELILDVPNDNLRSLASDPSAANTWVQNNIRSYWPDVKFKYIAVGNEVIPEKPDYINYVQPAMQNIHNALSSAGLQDQIKVSTAVSGRALDVSYPPSQGSFSPSLLPIIRFLSTTGAPLLANVYPYFSYTGNTGSISLEYALFMSSGTVVTDGSLNYQNLFDAMVDAVYAALEKAGGSNVGVVVSESGWPSAGGDAASVDNARTYNQNLIRHVGQGTPRRPGAIETYIFAMFNEGNKGPEEYEKHFGLFYPDQSPVYPIDF</sequence>
<dbReference type="InterPro" id="IPR044965">
    <property type="entry name" value="Glyco_hydro_17_plant"/>
</dbReference>
<name>A0A9D5CV82_9LILI</name>
<dbReference type="EMBL" id="JAGGNH010000003">
    <property type="protein sequence ID" value="KAJ0978925.1"/>
    <property type="molecule type" value="Genomic_DNA"/>
</dbReference>
<keyword evidence="7" id="KW-1185">Reference proteome</keyword>
<dbReference type="FunFam" id="3.20.20.80:FF:000010">
    <property type="entry name" value="glucan endo-1,3-beta-glucosidase, basic"/>
    <property type="match status" value="1"/>
</dbReference>
<dbReference type="AlphaFoldDB" id="A0A9D5CV82"/>
<dbReference type="GO" id="GO:0042973">
    <property type="term" value="F:glucan endo-1,3-beta-D-glucosidase activity"/>
    <property type="evidence" value="ECO:0007669"/>
    <property type="project" value="UniProtKB-ARBA"/>
</dbReference>
<comment type="similarity">
    <text evidence="1 4">Belongs to the glycosyl hydrolase 17 family.</text>
</comment>
<dbReference type="GO" id="GO:0005975">
    <property type="term" value="P:carbohydrate metabolic process"/>
    <property type="evidence" value="ECO:0007669"/>
    <property type="project" value="InterPro"/>
</dbReference>
<dbReference type="Gene3D" id="3.20.20.80">
    <property type="entry name" value="Glycosidases"/>
    <property type="match status" value="1"/>
</dbReference>
<evidence type="ECO:0000256" key="3">
    <source>
        <dbReference type="ARBA" id="ARBA00023295"/>
    </source>
</evidence>
<dbReference type="InterPro" id="IPR000490">
    <property type="entry name" value="Glyco_hydro_17"/>
</dbReference>
<gene>
    <name evidence="6" type="ORF">J5N97_014399</name>
</gene>
<comment type="caution">
    <text evidence="6">The sequence shown here is derived from an EMBL/GenBank/DDBJ whole genome shotgun (WGS) entry which is preliminary data.</text>
</comment>
<proteinExistence type="inferred from homology"/>
<evidence type="ECO:0000256" key="1">
    <source>
        <dbReference type="ARBA" id="ARBA00008773"/>
    </source>
</evidence>
<evidence type="ECO:0000313" key="7">
    <source>
        <dbReference type="Proteomes" id="UP001085076"/>
    </source>
</evidence>
<dbReference type="Proteomes" id="UP001085076">
    <property type="component" value="Miscellaneous, Linkage group lg03"/>
</dbReference>
<dbReference type="Pfam" id="PF00332">
    <property type="entry name" value="Glyco_hydro_17"/>
    <property type="match status" value="1"/>
</dbReference>